<feature type="domain" description="ABC transmembrane type-1" evidence="8">
    <location>
        <begin position="74"/>
        <end position="277"/>
    </location>
</feature>
<gene>
    <name evidence="9" type="ORF">IAA66_04895</name>
</gene>
<keyword evidence="2 7" id="KW-0813">Transport</keyword>
<reference evidence="9" key="1">
    <citation type="submission" date="2020-10" db="EMBL/GenBank/DDBJ databases">
        <authorList>
            <person name="Gilroy R."/>
        </authorList>
    </citation>
    <scope>NUCLEOTIDE SEQUENCE</scope>
    <source>
        <strain evidence="9">ChiHile30-977</strain>
    </source>
</reference>
<reference evidence="9" key="2">
    <citation type="journal article" date="2021" name="PeerJ">
        <title>Extensive microbial diversity within the chicken gut microbiome revealed by metagenomics and culture.</title>
        <authorList>
            <person name="Gilroy R."/>
            <person name="Ravi A."/>
            <person name="Getino M."/>
            <person name="Pursley I."/>
            <person name="Horton D.L."/>
            <person name="Alikhan N.F."/>
            <person name="Baker D."/>
            <person name="Gharbi K."/>
            <person name="Hall N."/>
            <person name="Watson M."/>
            <person name="Adriaenssens E.M."/>
            <person name="Foster-Nyarko E."/>
            <person name="Jarju S."/>
            <person name="Secka A."/>
            <person name="Antonio M."/>
            <person name="Oren A."/>
            <person name="Chaudhuri R.R."/>
            <person name="La Ragione R."/>
            <person name="Hildebrand F."/>
            <person name="Pallen M.J."/>
        </authorList>
    </citation>
    <scope>NUCLEOTIDE SEQUENCE</scope>
    <source>
        <strain evidence="9">ChiHile30-977</strain>
    </source>
</reference>
<feature type="transmembrane region" description="Helical" evidence="7">
    <location>
        <begin position="109"/>
        <end position="129"/>
    </location>
</feature>
<dbReference type="PANTHER" id="PTHR43744:SF9">
    <property type="entry name" value="POLYGALACTURONAN_RHAMNOGALACTURONAN TRANSPORT SYSTEM PERMEASE PROTEIN YTCP"/>
    <property type="match status" value="1"/>
</dbReference>
<dbReference type="InterPro" id="IPR035906">
    <property type="entry name" value="MetI-like_sf"/>
</dbReference>
<evidence type="ECO:0000256" key="3">
    <source>
        <dbReference type="ARBA" id="ARBA00022475"/>
    </source>
</evidence>
<protein>
    <submittedName>
        <fullName evidence="9">Carbohydrate ABC transporter permease</fullName>
    </submittedName>
</protein>
<keyword evidence="6 7" id="KW-0472">Membrane</keyword>
<keyword evidence="3" id="KW-1003">Cell membrane</keyword>
<evidence type="ECO:0000256" key="5">
    <source>
        <dbReference type="ARBA" id="ARBA00022989"/>
    </source>
</evidence>
<comment type="similarity">
    <text evidence="7">Belongs to the binding-protein-dependent transport system permease family.</text>
</comment>
<accession>A0A9D0YXY8</accession>
<evidence type="ECO:0000256" key="6">
    <source>
        <dbReference type="ARBA" id="ARBA00023136"/>
    </source>
</evidence>
<dbReference type="Proteomes" id="UP000886819">
    <property type="component" value="Unassembled WGS sequence"/>
</dbReference>
<dbReference type="SUPFAM" id="SSF161098">
    <property type="entry name" value="MetI-like"/>
    <property type="match status" value="1"/>
</dbReference>
<evidence type="ECO:0000256" key="4">
    <source>
        <dbReference type="ARBA" id="ARBA00022692"/>
    </source>
</evidence>
<dbReference type="PROSITE" id="PS50928">
    <property type="entry name" value="ABC_TM1"/>
    <property type="match status" value="1"/>
</dbReference>
<dbReference type="PANTHER" id="PTHR43744">
    <property type="entry name" value="ABC TRANSPORTER PERMEASE PROTEIN MG189-RELATED-RELATED"/>
    <property type="match status" value="1"/>
</dbReference>
<dbReference type="Gene3D" id="1.10.3720.10">
    <property type="entry name" value="MetI-like"/>
    <property type="match status" value="1"/>
</dbReference>
<feature type="transmembrane region" description="Helical" evidence="7">
    <location>
        <begin position="260"/>
        <end position="279"/>
    </location>
</feature>
<feature type="transmembrane region" description="Helical" evidence="7">
    <location>
        <begin position="12"/>
        <end position="34"/>
    </location>
</feature>
<comment type="caution">
    <text evidence="9">The sequence shown here is derived from an EMBL/GenBank/DDBJ whole genome shotgun (WGS) entry which is preliminary data.</text>
</comment>
<feature type="transmembrane region" description="Helical" evidence="7">
    <location>
        <begin position="135"/>
        <end position="155"/>
    </location>
</feature>
<evidence type="ECO:0000259" key="8">
    <source>
        <dbReference type="PROSITE" id="PS50928"/>
    </source>
</evidence>
<keyword evidence="4 7" id="KW-0812">Transmembrane</keyword>
<sequence length="294" mass="32890">MKSRSAGDRLFDIGVYVLLTIAMLIVLYPLYFVVIASVSDPMDVLAGKVIWKPSGFSLEAYRMVFKDSQVMTGYRNTIAYTLAGTALNIMLSIAAAYPLSRRNLKGKGLVMGMMVFTMFFSGGLIPTYITISNLGLLNTFAVMILPTAISVYNVMIMRTFFMNSIPYELEEAAYVDGATHFRTLYSVVLPLSKPILAVMVLFYAIAHWNSYFNAMIYLSDKERYPLQLVLRTILVQSQSSEEILADVQGTFNRMLMSETIKYALIIVASVPVLCLYPFLQKYFVQGVMIGSVKG</sequence>
<evidence type="ECO:0000256" key="2">
    <source>
        <dbReference type="ARBA" id="ARBA00022448"/>
    </source>
</evidence>
<dbReference type="InterPro" id="IPR000515">
    <property type="entry name" value="MetI-like"/>
</dbReference>
<dbReference type="GO" id="GO:0005886">
    <property type="term" value="C:plasma membrane"/>
    <property type="evidence" value="ECO:0007669"/>
    <property type="project" value="UniProtKB-SubCell"/>
</dbReference>
<dbReference type="EMBL" id="DVFI01000076">
    <property type="protein sequence ID" value="HIQ62910.1"/>
    <property type="molecule type" value="Genomic_DNA"/>
</dbReference>
<evidence type="ECO:0000313" key="9">
    <source>
        <dbReference type="EMBL" id="HIQ62910.1"/>
    </source>
</evidence>
<name>A0A9D0YXY8_9FIRM</name>
<feature type="transmembrane region" description="Helical" evidence="7">
    <location>
        <begin position="195"/>
        <end position="218"/>
    </location>
</feature>
<feature type="transmembrane region" description="Helical" evidence="7">
    <location>
        <begin position="78"/>
        <end position="97"/>
    </location>
</feature>
<dbReference type="GO" id="GO:0055085">
    <property type="term" value="P:transmembrane transport"/>
    <property type="evidence" value="ECO:0007669"/>
    <property type="project" value="InterPro"/>
</dbReference>
<dbReference type="AlphaFoldDB" id="A0A9D0YXY8"/>
<evidence type="ECO:0000313" key="10">
    <source>
        <dbReference type="Proteomes" id="UP000886819"/>
    </source>
</evidence>
<dbReference type="CDD" id="cd06261">
    <property type="entry name" value="TM_PBP2"/>
    <property type="match status" value="1"/>
</dbReference>
<organism evidence="9 10">
    <name type="scientific">Candidatus Avichristensenella intestinipullorum</name>
    <dbReference type="NCBI Taxonomy" id="2840693"/>
    <lineage>
        <taxon>Bacteria</taxon>
        <taxon>Bacillati</taxon>
        <taxon>Bacillota</taxon>
        <taxon>Clostridia</taxon>
        <taxon>Candidatus Avichristensenella</taxon>
    </lineage>
</organism>
<dbReference type="Pfam" id="PF00528">
    <property type="entry name" value="BPD_transp_1"/>
    <property type="match status" value="1"/>
</dbReference>
<proteinExistence type="inferred from homology"/>
<evidence type="ECO:0000256" key="7">
    <source>
        <dbReference type="RuleBase" id="RU363032"/>
    </source>
</evidence>
<evidence type="ECO:0000256" key="1">
    <source>
        <dbReference type="ARBA" id="ARBA00004651"/>
    </source>
</evidence>
<keyword evidence="5 7" id="KW-1133">Transmembrane helix</keyword>
<comment type="subcellular location">
    <subcellularLocation>
        <location evidence="1 7">Cell membrane</location>
        <topology evidence="1 7">Multi-pass membrane protein</topology>
    </subcellularLocation>
</comment>